<name>A0A0A0BVN9_9CELL</name>
<keyword evidence="2" id="KW-0812">Transmembrane</keyword>
<evidence type="ECO:0000256" key="2">
    <source>
        <dbReference type="SAM" id="Phobius"/>
    </source>
</evidence>
<reference evidence="3 4" key="2">
    <citation type="journal article" date="2015" name="Stand. Genomic Sci.">
        <title>Draft genome sequence of Cellulomonas carbonis T26(T) and comparative analysis of six Cellulomonas genomes.</title>
        <authorList>
            <person name="Zhuang W."/>
            <person name="Zhang S."/>
            <person name="Xia X."/>
            <person name="Wang G."/>
        </authorList>
    </citation>
    <scope>NUCLEOTIDE SEQUENCE [LARGE SCALE GENOMIC DNA]</scope>
    <source>
        <strain evidence="3 4">T26</strain>
    </source>
</reference>
<keyword evidence="2" id="KW-0472">Membrane</keyword>
<evidence type="ECO:0000313" key="4">
    <source>
        <dbReference type="Proteomes" id="UP000029839"/>
    </source>
</evidence>
<feature type="region of interest" description="Disordered" evidence="1">
    <location>
        <begin position="75"/>
        <end position="119"/>
    </location>
</feature>
<dbReference type="Proteomes" id="UP000029839">
    <property type="component" value="Unassembled WGS sequence"/>
</dbReference>
<proteinExistence type="predicted"/>
<feature type="transmembrane region" description="Helical" evidence="2">
    <location>
        <begin position="49"/>
        <end position="70"/>
    </location>
</feature>
<organism evidence="3 4">
    <name type="scientific">Cellulomonas carbonis T26</name>
    <dbReference type="NCBI Taxonomy" id="947969"/>
    <lineage>
        <taxon>Bacteria</taxon>
        <taxon>Bacillati</taxon>
        <taxon>Actinomycetota</taxon>
        <taxon>Actinomycetes</taxon>
        <taxon>Micrococcales</taxon>
        <taxon>Cellulomonadaceae</taxon>
        <taxon>Cellulomonas</taxon>
    </lineage>
</organism>
<reference evidence="3 4" key="1">
    <citation type="submission" date="2013-08" db="EMBL/GenBank/DDBJ databases">
        <title>Genome sequencing of Cellulomonas carbonis T26.</title>
        <authorList>
            <person name="Chen F."/>
            <person name="Li Y."/>
            <person name="Wang G."/>
        </authorList>
    </citation>
    <scope>NUCLEOTIDE SEQUENCE [LARGE SCALE GENOMIC DNA]</scope>
    <source>
        <strain evidence="3 4">T26</strain>
    </source>
</reference>
<gene>
    <name evidence="3" type="ORF">N868_11810</name>
</gene>
<dbReference type="AlphaFoldDB" id="A0A0A0BVN9"/>
<keyword evidence="4" id="KW-1185">Reference proteome</keyword>
<evidence type="ECO:0000256" key="1">
    <source>
        <dbReference type="SAM" id="MobiDB-lite"/>
    </source>
</evidence>
<dbReference type="RefSeq" id="WP_043602560.1">
    <property type="nucleotide sequence ID" value="NZ_AXCY01000004.1"/>
</dbReference>
<protein>
    <submittedName>
        <fullName evidence="3">Uncharacterized protein</fullName>
    </submittedName>
</protein>
<dbReference type="OrthoDB" id="4966959at2"/>
<sequence length="119" mass="11939">MSAAVADVVVHAVVGDVGRGPGSWVASTAAAPDDPGMRQFEPTDVTPGVLGFAVTFAVVIGLVVLLLSMVGKLRRVNHRPPDEVGGPDVAGEPDRPGEAGPPHHPPTDPGAAPTGDGRA</sequence>
<dbReference type="EMBL" id="AXCY01000004">
    <property type="protein sequence ID" value="KGM12468.1"/>
    <property type="molecule type" value="Genomic_DNA"/>
</dbReference>
<comment type="caution">
    <text evidence="3">The sequence shown here is derived from an EMBL/GenBank/DDBJ whole genome shotgun (WGS) entry which is preliminary data.</text>
</comment>
<evidence type="ECO:0000313" key="3">
    <source>
        <dbReference type="EMBL" id="KGM12468.1"/>
    </source>
</evidence>
<keyword evidence="2" id="KW-1133">Transmembrane helix</keyword>
<accession>A0A0A0BVN9</accession>